<evidence type="ECO:0000313" key="2">
    <source>
        <dbReference type="EMBL" id="KAF9741883.1"/>
    </source>
</evidence>
<evidence type="ECO:0000256" key="1">
    <source>
        <dbReference type="SAM" id="SignalP"/>
    </source>
</evidence>
<dbReference type="AlphaFoldDB" id="A0A9P6GV85"/>
<sequence length="80" mass="7927">MRFTIAISALVAAAIAAPALAPLPAAALDPAPPVGSPCACGTPPDVVYSRCFSNPDGSSVIYLCQTTCTWQSTGTGCGSP</sequence>
<keyword evidence="1" id="KW-0732">Signal</keyword>
<feature type="signal peptide" evidence="1">
    <location>
        <begin position="1"/>
        <end position="21"/>
    </location>
</feature>
<evidence type="ECO:0000313" key="3">
    <source>
        <dbReference type="Proteomes" id="UP000756921"/>
    </source>
</evidence>
<dbReference type="Proteomes" id="UP000756921">
    <property type="component" value="Unassembled WGS sequence"/>
</dbReference>
<proteinExistence type="predicted"/>
<gene>
    <name evidence="2" type="ORF">PMIN01_01422</name>
</gene>
<name>A0A9P6GV85_9PLEO</name>
<keyword evidence="3" id="KW-1185">Reference proteome</keyword>
<comment type="caution">
    <text evidence="2">The sequence shown here is derived from an EMBL/GenBank/DDBJ whole genome shotgun (WGS) entry which is preliminary data.</text>
</comment>
<reference evidence="2" key="1">
    <citation type="journal article" date="2020" name="Mol. Plant Microbe Interact.">
        <title>Genome Sequence of the Biocontrol Agent Coniothyrium minitans strain Conio (IMI 134523).</title>
        <authorList>
            <person name="Patel D."/>
            <person name="Shittu T.A."/>
            <person name="Baroncelli R."/>
            <person name="Muthumeenakshi S."/>
            <person name="Osborne T.H."/>
            <person name="Janganan T.K."/>
            <person name="Sreenivasaprasad S."/>
        </authorList>
    </citation>
    <scope>NUCLEOTIDE SEQUENCE</scope>
    <source>
        <strain evidence="2">Conio</strain>
    </source>
</reference>
<dbReference type="EMBL" id="WJXW01000001">
    <property type="protein sequence ID" value="KAF9741883.1"/>
    <property type="molecule type" value="Genomic_DNA"/>
</dbReference>
<organism evidence="2 3">
    <name type="scientific">Paraphaeosphaeria minitans</name>
    <dbReference type="NCBI Taxonomy" id="565426"/>
    <lineage>
        <taxon>Eukaryota</taxon>
        <taxon>Fungi</taxon>
        <taxon>Dikarya</taxon>
        <taxon>Ascomycota</taxon>
        <taxon>Pezizomycotina</taxon>
        <taxon>Dothideomycetes</taxon>
        <taxon>Pleosporomycetidae</taxon>
        <taxon>Pleosporales</taxon>
        <taxon>Massarineae</taxon>
        <taxon>Didymosphaeriaceae</taxon>
        <taxon>Paraphaeosphaeria</taxon>
    </lineage>
</organism>
<accession>A0A9P6GV85</accession>
<feature type="chain" id="PRO_5040293111" evidence="1">
    <location>
        <begin position="22"/>
        <end position="80"/>
    </location>
</feature>
<protein>
    <submittedName>
        <fullName evidence="2">Uncharacterized protein</fullName>
    </submittedName>
</protein>